<evidence type="ECO:0000256" key="4">
    <source>
        <dbReference type="PROSITE-ProRule" id="PRU00169"/>
    </source>
</evidence>
<gene>
    <name evidence="8" type="ORF">AB3G39_10880</name>
</gene>
<evidence type="ECO:0000256" key="2">
    <source>
        <dbReference type="ARBA" id="ARBA00012438"/>
    </source>
</evidence>
<protein>
    <recommendedName>
        <fullName evidence="2">histidine kinase</fullName>
        <ecNumber evidence="2">2.7.13.3</ecNumber>
    </recommendedName>
</protein>
<proteinExistence type="predicted"/>
<dbReference type="InterPro" id="IPR036097">
    <property type="entry name" value="HisK_dim/P_sf"/>
</dbReference>
<dbReference type="SMART" id="SM00448">
    <property type="entry name" value="REC"/>
    <property type="match status" value="1"/>
</dbReference>
<dbReference type="SUPFAM" id="SSF55874">
    <property type="entry name" value="ATPase domain of HSP90 chaperone/DNA topoisomerase II/histidine kinase"/>
    <property type="match status" value="1"/>
</dbReference>
<dbReference type="PANTHER" id="PTHR43547:SF2">
    <property type="entry name" value="HYBRID SIGNAL TRANSDUCTION HISTIDINE KINASE C"/>
    <property type="match status" value="1"/>
</dbReference>
<dbReference type="SUPFAM" id="SSF52172">
    <property type="entry name" value="CheY-like"/>
    <property type="match status" value="1"/>
</dbReference>
<evidence type="ECO:0000259" key="6">
    <source>
        <dbReference type="PROSITE" id="PS50109"/>
    </source>
</evidence>
<accession>A0AB39W867</accession>
<organism evidence="8">
    <name type="scientific">Flavobacterium sp. WC2416</name>
    <dbReference type="NCBI Taxonomy" id="3234141"/>
    <lineage>
        <taxon>Bacteria</taxon>
        <taxon>Pseudomonadati</taxon>
        <taxon>Bacteroidota</taxon>
        <taxon>Flavobacteriia</taxon>
        <taxon>Flavobacteriales</taxon>
        <taxon>Flavobacteriaceae</taxon>
        <taxon>Flavobacterium</taxon>
    </lineage>
</organism>
<dbReference type="InterPro" id="IPR003661">
    <property type="entry name" value="HisK_dim/P_dom"/>
</dbReference>
<dbReference type="Pfam" id="PF00072">
    <property type="entry name" value="Response_reg"/>
    <property type="match status" value="1"/>
</dbReference>
<dbReference type="GO" id="GO:0000155">
    <property type="term" value="F:phosphorelay sensor kinase activity"/>
    <property type="evidence" value="ECO:0007669"/>
    <property type="project" value="InterPro"/>
</dbReference>
<dbReference type="InterPro" id="IPR036890">
    <property type="entry name" value="HATPase_C_sf"/>
</dbReference>
<feature type="domain" description="Histidine kinase" evidence="6">
    <location>
        <begin position="153"/>
        <end position="358"/>
    </location>
</feature>
<dbReference type="EC" id="2.7.13.3" evidence="2"/>
<dbReference type="SMART" id="SM00388">
    <property type="entry name" value="HisKA"/>
    <property type="match status" value="1"/>
</dbReference>
<dbReference type="AlphaFoldDB" id="A0AB39W867"/>
<name>A0AB39W867_9FLAO</name>
<keyword evidence="5" id="KW-0175">Coiled coil</keyword>
<evidence type="ECO:0000256" key="1">
    <source>
        <dbReference type="ARBA" id="ARBA00000085"/>
    </source>
</evidence>
<dbReference type="Gene3D" id="3.30.565.10">
    <property type="entry name" value="Histidine kinase-like ATPase, C-terminal domain"/>
    <property type="match status" value="1"/>
</dbReference>
<sequence>MPNKKHTLLLIDDKPENLMALSSILDLPDREIICCLSGNEALQVLLKKKVSLILVDVQMPDMDGYEFVEIIKSHPDTTFIPTIFVTAISNEQKYLSKAYDLGAIDFLSKPLNTEITRKKVESFLKIWDYDQELKKLNGTLAQKNEELEQFAHIIAHDLKTPLGNIQTLINLIEEDHILDLHGDVADLFDMVKTSSKSMSKLIEDLLYYSKNVQNNEGKEEVNIAFALDQVLKLINPPANVQIEKVNLNHTILFQPLAFHQIVSNILSNAIKYNDKELTLIKIYFDQENATFSIKDNGPGIDEKYHTKIFEMFQTLGDSFNGESSTGIGLNLVKKLVDRNNVTIDVKNNTDVGCEFVISNIEITSKNV</sequence>
<feature type="coiled-coil region" evidence="5">
    <location>
        <begin position="126"/>
        <end position="153"/>
    </location>
</feature>
<dbReference type="CDD" id="cd00075">
    <property type="entry name" value="HATPase"/>
    <property type="match status" value="1"/>
</dbReference>
<dbReference type="EMBL" id="CP165626">
    <property type="protein sequence ID" value="XDU97674.1"/>
    <property type="molecule type" value="Genomic_DNA"/>
</dbReference>
<dbReference type="Pfam" id="PF02518">
    <property type="entry name" value="HATPase_c"/>
    <property type="match status" value="1"/>
</dbReference>
<evidence type="ECO:0000256" key="5">
    <source>
        <dbReference type="SAM" id="Coils"/>
    </source>
</evidence>
<dbReference type="InterPro" id="IPR005467">
    <property type="entry name" value="His_kinase_dom"/>
</dbReference>
<feature type="modified residue" description="4-aspartylphosphate" evidence="4">
    <location>
        <position position="56"/>
    </location>
</feature>
<evidence type="ECO:0000259" key="7">
    <source>
        <dbReference type="PROSITE" id="PS50110"/>
    </source>
</evidence>
<dbReference type="Gene3D" id="3.40.50.2300">
    <property type="match status" value="1"/>
</dbReference>
<dbReference type="PRINTS" id="PR00344">
    <property type="entry name" value="BCTRLSENSOR"/>
</dbReference>
<dbReference type="PROSITE" id="PS50109">
    <property type="entry name" value="HIS_KIN"/>
    <property type="match status" value="1"/>
</dbReference>
<dbReference type="SMART" id="SM00387">
    <property type="entry name" value="HATPase_c"/>
    <property type="match status" value="1"/>
</dbReference>
<reference evidence="8" key="1">
    <citation type="submission" date="2024-07" db="EMBL/GenBank/DDBJ databases">
        <authorList>
            <person name="Biller S.J."/>
        </authorList>
    </citation>
    <scope>NUCLEOTIDE SEQUENCE</scope>
    <source>
        <strain evidence="8">WC2416</strain>
    </source>
</reference>
<dbReference type="InterPro" id="IPR011006">
    <property type="entry name" value="CheY-like_superfamily"/>
</dbReference>
<dbReference type="PANTHER" id="PTHR43547">
    <property type="entry name" value="TWO-COMPONENT HISTIDINE KINASE"/>
    <property type="match status" value="1"/>
</dbReference>
<dbReference type="InterPro" id="IPR003594">
    <property type="entry name" value="HATPase_dom"/>
</dbReference>
<dbReference type="Pfam" id="PF00512">
    <property type="entry name" value="HisKA"/>
    <property type="match status" value="1"/>
</dbReference>
<feature type="domain" description="Response regulatory" evidence="7">
    <location>
        <begin position="7"/>
        <end position="124"/>
    </location>
</feature>
<dbReference type="Gene3D" id="1.10.287.130">
    <property type="match status" value="1"/>
</dbReference>
<dbReference type="PROSITE" id="PS50110">
    <property type="entry name" value="RESPONSE_REGULATORY"/>
    <property type="match status" value="1"/>
</dbReference>
<comment type="catalytic activity">
    <reaction evidence="1">
        <text>ATP + protein L-histidine = ADP + protein N-phospho-L-histidine.</text>
        <dbReference type="EC" id="2.7.13.3"/>
    </reaction>
</comment>
<evidence type="ECO:0000313" key="8">
    <source>
        <dbReference type="EMBL" id="XDU97674.1"/>
    </source>
</evidence>
<keyword evidence="3 4" id="KW-0597">Phosphoprotein</keyword>
<dbReference type="CDD" id="cd00082">
    <property type="entry name" value="HisKA"/>
    <property type="match status" value="1"/>
</dbReference>
<evidence type="ECO:0000256" key="3">
    <source>
        <dbReference type="ARBA" id="ARBA00022553"/>
    </source>
</evidence>
<dbReference type="InterPro" id="IPR001789">
    <property type="entry name" value="Sig_transdc_resp-reg_receiver"/>
</dbReference>
<dbReference type="SUPFAM" id="SSF47384">
    <property type="entry name" value="Homodimeric domain of signal transducing histidine kinase"/>
    <property type="match status" value="1"/>
</dbReference>
<dbReference type="RefSeq" id="WP_369765141.1">
    <property type="nucleotide sequence ID" value="NZ_CP165626.1"/>
</dbReference>
<dbReference type="InterPro" id="IPR004358">
    <property type="entry name" value="Sig_transdc_His_kin-like_C"/>
</dbReference>